<dbReference type="AlphaFoldDB" id="A0A2S9WZE2"/>
<gene>
    <name evidence="3" type="ORF">BUE93_20505</name>
</gene>
<dbReference type="Pfam" id="PF11740">
    <property type="entry name" value="KfrA_N"/>
    <property type="match status" value="1"/>
</dbReference>
<feature type="coiled-coil region" evidence="1">
    <location>
        <begin position="285"/>
        <end position="312"/>
    </location>
</feature>
<dbReference type="Proteomes" id="UP000239469">
    <property type="component" value="Unassembled WGS sequence"/>
</dbReference>
<dbReference type="OrthoDB" id="9203502at2"/>
<sequence length="338" mass="37508">MFTPDPDLDVRAQVREFVWSALHSGQPMPGSTAVREHIGAGSLTTITSELRKIRAEWAELQRRQSALPGLPASVAHYAAPFLQNLWKDACQQAEAALRPPLEEANQAAQALKTRLAECEDQLIAKVRDHGQLQTDWRHRGQLLEERGRALDRLQHELDLARQQAKAEREAAQQQQRALQQAHAADLAAAEAADRQSATRLSLLNDELLATRQQAEAERARLQDSHQAALREQAQQLEQQRQKALTQGQELVQLRQQLVHRSEAAEQAAQETAAQKALVTELISALKERDGQLHALQQQLAATQAEQAATQTKLDTILQRLSPLPSALAATDEAQRPPT</sequence>
<dbReference type="EMBL" id="MTBD01000037">
    <property type="protein sequence ID" value="PRP68830.1"/>
    <property type="molecule type" value="Genomic_DNA"/>
</dbReference>
<reference evidence="3 4" key="1">
    <citation type="submission" date="2017-01" db="EMBL/GenBank/DDBJ databases">
        <title>New insights into the genetic diversity of Chromobacterium isolated from tropical freshwater lake.</title>
        <authorList>
            <person name="Santos A.B."/>
            <person name="Nascimento A.M."/>
            <person name="Da Silva P.C."/>
        </authorList>
    </citation>
    <scope>NUCLEOTIDE SEQUENCE [LARGE SCALE GENOMIC DNA]</scope>
    <source>
        <strain evidence="3 4">56AF</strain>
    </source>
</reference>
<evidence type="ECO:0000259" key="2">
    <source>
        <dbReference type="Pfam" id="PF11740"/>
    </source>
</evidence>
<comment type="caution">
    <text evidence="3">The sequence shown here is derived from an EMBL/GenBank/DDBJ whole genome shotgun (WGS) entry which is preliminary data.</text>
</comment>
<keyword evidence="1" id="KW-0175">Coiled coil</keyword>
<evidence type="ECO:0000256" key="1">
    <source>
        <dbReference type="SAM" id="Coils"/>
    </source>
</evidence>
<dbReference type="RefSeq" id="WP_106078073.1">
    <property type="nucleotide sequence ID" value="NZ_MTBD01000037.1"/>
</dbReference>
<dbReference type="InterPro" id="IPR021104">
    <property type="entry name" value="KfrA_DNA-bd_N"/>
</dbReference>
<evidence type="ECO:0000313" key="3">
    <source>
        <dbReference type="EMBL" id="PRP68830.1"/>
    </source>
</evidence>
<evidence type="ECO:0000313" key="4">
    <source>
        <dbReference type="Proteomes" id="UP000239469"/>
    </source>
</evidence>
<accession>A0A2S9WZE2</accession>
<proteinExistence type="predicted"/>
<feature type="domain" description="KfrA N-terminal DNA-binding" evidence="2">
    <location>
        <begin position="13"/>
        <end position="121"/>
    </location>
</feature>
<organism evidence="3 4">
    <name type="scientific">Chromobacterium amazonense</name>
    <dbReference type="NCBI Taxonomy" id="1382803"/>
    <lineage>
        <taxon>Bacteria</taxon>
        <taxon>Pseudomonadati</taxon>
        <taxon>Pseudomonadota</taxon>
        <taxon>Betaproteobacteria</taxon>
        <taxon>Neisseriales</taxon>
        <taxon>Chromobacteriaceae</taxon>
        <taxon>Chromobacterium</taxon>
    </lineage>
</organism>
<protein>
    <recommendedName>
        <fullName evidence="2">KfrA N-terminal DNA-binding domain-containing protein</fullName>
    </recommendedName>
</protein>
<feature type="coiled-coil region" evidence="1">
    <location>
        <begin position="101"/>
        <end position="256"/>
    </location>
</feature>
<name>A0A2S9WZE2_9NEIS</name>